<feature type="region of interest" description="Disordered" evidence="1">
    <location>
        <begin position="238"/>
        <end position="261"/>
    </location>
</feature>
<organism evidence="2 3">
    <name type="scientific">Venturia effusa</name>
    <dbReference type="NCBI Taxonomy" id="50376"/>
    <lineage>
        <taxon>Eukaryota</taxon>
        <taxon>Fungi</taxon>
        <taxon>Dikarya</taxon>
        <taxon>Ascomycota</taxon>
        <taxon>Pezizomycotina</taxon>
        <taxon>Dothideomycetes</taxon>
        <taxon>Pleosporomycetidae</taxon>
        <taxon>Venturiales</taxon>
        <taxon>Venturiaceae</taxon>
        <taxon>Venturia</taxon>
    </lineage>
</organism>
<dbReference type="OrthoDB" id="5317787at2759"/>
<feature type="region of interest" description="Disordered" evidence="1">
    <location>
        <begin position="1"/>
        <end position="40"/>
    </location>
</feature>
<dbReference type="EMBL" id="CP042187">
    <property type="protein sequence ID" value="QDS69632.1"/>
    <property type="molecule type" value="Genomic_DNA"/>
</dbReference>
<protein>
    <submittedName>
        <fullName evidence="2">Uncharacterized protein</fullName>
    </submittedName>
</protein>
<dbReference type="AlphaFoldDB" id="A0A517L1W9"/>
<keyword evidence="3" id="KW-1185">Reference proteome</keyword>
<dbReference type="STRING" id="50376.A0A517L1W9"/>
<proteinExistence type="predicted"/>
<accession>A0A517L1W9</accession>
<feature type="compositionally biased region" description="Low complexity" evidence="1">
    <location>
        <begin position="11"/>
        <end position="21"/>
    </location>
</feature>
<dbReference type="Proteomes" id="UP000316270">
    <property type="component" value="Chromosome 3"/>
</dbReference>
<feature type="compositionally biased region" description="Polar residues" evidence="1">
    <location>
        <begin position="23"/>
        <end position="37"/>
    </location>
</feature>
<gene>
    <name evidence="2" type="ORF">FKW77_008989</name>
</gene>
<evidence type="ECO:0000256" key="1">
    <source>
        <dbReference type="SAM" id="MobiDB-lite"/>
    </source>
</evidence>
<reference evidence="2 3" key="1">
    <citation type="submission" date="2019-07" db="EMBL/GenBank/DDBJ databases">
        <title>Finished genome of Venturia effusa.</title>
        <authorList>
            <person name="Young C.A."/>
            <person name="Cox M.P."/>
            <person name="Ganley A.R.D."/>
            <person name="David W.J."/>
        </authorList>
    </citation>
    <scope>NUCLEOTIDE SEQUENCE [LARGE SCALE GENOMIC DNA]</scope>
    <source>
        <strain evidence="3">albino</strain>
    </source>
</reference>
<sequence>METRVQRRGSSDTSMSDSHTSQRSDQSYPSLHTSDTVYSDRPQIQHYGTCMGRVESHQYEPMLAPSHDFRESFDTYASTEPSEYDDFSDDEAEFEVLEFPDENYSSDAIPATPQDFADLFPSTRRMDIRHDDSTVDGNMNLRIDTEVSSQYSKQKLNVTLFHLKMQDLKSRDFSLRRYCRDSGREVCHSVRKYQASSSERRPSFTKSFSCAVAPFRKQPDHNATRSVGLRRHDSGYDSVFDDDHVGQPQSRRWPEQKSSRPTNTMKLEFANYAHVDLKRRGASISKAYEFEYWGFTYSWVRSVSQVGKFEEVSYHLLRGDKTSPRALIVPVLLTTAQREEEALKGGWIPPCSMWIVDESMFDPLPDVADVVISTGIMALVDDSIKRRWHSKRHRQLLRPLSRGSSFRKNLEYIGPKRIIDGVFNRCATTKASAMSCSDSAKV</sequence>
<name>A0A517L1W9_9PEZI</name>
<evidence type="ECO:0000313" key="2">
    <source>
        <dbReference type="EMBL" id="QDS69632.1"/>
    </source>
</evidence>
<evidence type="ECO:0000313" key="3">
    <source>
        <dbReference type="Proteomes" id="UP000316270"/>
    </source>
</evidence>